<keyword evidence="4" id="KW-0732">Signal</keyword>
<dbReference type="SUPFAM" id="SSF51445">
    <property type="entry name" value="(Trans)glycosidases"/>
    <property type="match status" value="1"/>
</dbReference>
<dbReference type="Proteomes" id="UP001519291">
    <property type="component" value="Unassembled WGS sequence"/>
</dbReference>
<reference evidence="9 10" key="1">
    <citation type="submission" date="2021-03" db="EMBL/GenBank/DDBJ databases">
        <title>Sequencing the genomes of 1000 actinobacteria strains.</title>
        <authorList>
            <person name="Klenk H.-P."/>
        </authorList>
    </citation>
    <scope>NUCLEOTIDE SEQUENCE [LARGE SCALE GENOMIC DNA]</scope>
    <source>
        <strain evidence="9 10">DSM 41480</strain>
    </source>
</reference>
<evidence type="ECO:0000256" key="1">
    <source>
        <dbReference type="ARBA" id="ARBA00000448"/>
    </source>
</evidence>
<dbReference type="GeneID" id="91568078"/>
<dbReference type="InterPro" id="IPR036962">
    <property type="entry name" value="Glyco_hydro_3_N_sf"/>
</dbReference>
<dbReference type="InterPro" id="IPR002772">
    <property type="entry name" value="Glyco_hydro_3_C"/>
</dbReference>
<evidence type="ECO:0000256" key="3">
    <source>
        <dbReference type="ARBA" id="ARBA00012744"/>
    </source>
</evidence>
<dbReference type="EMBL" id="JAGIOH010000001">
    <property type="protein sequence ID" value="MBP2401750.1"/>
    <property type="molecule type" value="Genomic_DNA"/>
</dbReference>
<gene>
    <name evidence="9" type="ORF">JO379_001219</name>
</gene>
<dbReference type="Gene3D" id="3.40.50.1700">
    <property type="entry name" value="Glycoside hydrolase family 3 C-terminal domain"/>
    <property type="match status" value="1"/>
</dbReference>
<evidence type="ECO:0000256" key="7">
    <source>
        <dbReference type="SAM" id="MobiDB-lite"/>
    </source>
</evidence>
<sequence length="782" mass="82311">MPLRPRGHHGIRRTRATGRSRSSRWRYPTSALAAVTACAAAVGAVPAGLVTSADEAGPLYRDARAAPERRVRDLLDRMTLDEKIGQMDQIAVARMQGDCRAGGGGLVESCMKTVLGDHATGSVLSGGGMGPPRNTPGDWARMVNAVQRYAVEKTRLHIPVLYGADAVHGHNNVLGATVFPHQIGLGATWDPGVAEAVAAGTARAVAATGIDWNFAPVADLARDQRWGRYYETYGEDPLLAGTLAAAQVRGTEGTRGAKRVAATVKHFGGYSVPANGHDRVPADVSARYLQDTLLAPYRTAVEAGAKSVMANSGALNGVPATASRYLLTEVLRKQWGFTGVVISDWEDVRALHTRYKVAADYPRAIALAVNAGVDMTMEPFEARRFTEGLRAAVRRGLVGRERIDEAAGRVLRLKFDLGLFEHPYVDADRADAVVLGADRALARRAATASQVLLRNEKGTLPLGPAVKRIVVAGNHADDIDSQAGGWTVGWQRVPDGVRLPGTTVLDGIRRAAPAGTQVVRPKDAADAVAQARTADVTVVVVGEKAAAEGEADSPRPELAADQQALVTSLKASGRPVVVVMIAGRPLALGDAAGTEGLLMSWLPGTEGGHAVADVLFGKANPGGRLPVSWPRRTGNEPVHHQQLPGTNVGAESAHDVAYDFGAGLSYTGYGFEAIGLGSSSVPAGADVRVSVRVRNTGARDGETVVPVHVSRPVSTVLAPPRRLVAFTKVRLAAGQARTVRLTVPARVLAVTPGDLDGSGTPRVERGEYTFTAGERRTTLNVT</sequence>
<dbReference type="InterPro" id="IPR026891">
    <property type="entry name" value="Fn3-like"/>
</dbReference>
<dbReference type="Pfam" id="PF01915">
    <property type="entry name" value="Glyco_hydro_3_C"/>
    <property type="match status" value="1"/>
</dbReference>
<keyword evidence="10" id="KW-1185">Reference proteome</keyword>
<evidence type="ECO:0000256" key="2">
    <source>
        <dbReference type="ARBA" id="ARBA00005336"/>
    </source>
</evidence>
<comment type="similarity">
    <text evidence="2">Belongs to the glycosyl hydrolase 3 family.</text>
</comment>
<keyword evidence="5 9" id="KW-0378">Hydrolase</keyword>
<evidence type="ECO:0000256" key="4">
    <source>
        <dbReference type="ARBA" id="ARBA00022729"/>
    </source>
</evidence>
<evidence type="ECO:0000256" key="6">
    <source>
        <dbReference type="ARBA" id="ARBA00023295"/>
    </source>
</evidence>
<dbReference type="Pfam" id="PF14310">
    <property type="entry name" value="Fn3-like"/>
    <property type="match status" value="1"/>
</dbReference>
<dbReference type="PANTHER" id="PTHR30620:SF16">
    <property type="entry name" value="LYSOSOMAL BETA GLUCOSIDASE"/>
    <property type="match status" value="1"/>
</dbReference>
<dbReference type="InterPro" id="IPR013783">
    <property type="entry name" value="Ig-like_fold"/>
</dbReference>
<keyword evidence="6 9" id="KW-0326">Glycosidase</keyword>
<evidence type="ECO:0000313" key="9">
    <source>
        <dbReference type="EMBL" id="MBP2401750.1"/>
    </source>
</evidence>
<evidence type="ECO:0000256" key="5">
    <source>
        <dbReference type="ARBA" id="ARBA00022801"/>
    </source>
</evidence>
<dbReference type="InterPro" id="IPR001764">
    <property type="entry name" value="Glyco_hydro_3_N"/>
</dbReference>
<comment type="caution">
    <text evidence="9">The sequence shown here is derived from an EMBL/GenBank/DDBJ whole genome shotgun (WGS) entry which is preliminary data.</text>
</comment>
<dbReference type="InterPro" id="IPR036881">
    <property type="entry name" value="Glyco_hydro_3_C_sf"/>
</dbReference>
<dbReference type="PRINTS" id="PR00133">
    <property type="entry name" value="GLHYDRLASE3"/>
</dbReference>
<dbReference type="InterPro" id="IPR017853">
    <property type="entry name" value="GH"/>
</dbReference>
<protein>
    <recommendedName>
        <fullName evidence="3">beta-glucosidase</fullName>
        <ecNumber evidence="3">3.2.1.21</ecNumber>
    </recommendedName>
</protein>
<dbReference type="InterPro" id="IPR051915">
    <property type="entry name" value="Cellulose_Degrad_GH3"/>
</dbReference>
<dbReference type="PANTHER" id="PTHR30620">
    <property type="entry name" value="PERIPLASMIC BETA-GLUCOSIDASE-RELATED"/>
    <property type="match status" value="1"/>
</dbReference>
<dbReference type="Gene3D" id="3.20.20.300">
    <property type="entry name" value="Glycoside hydrolase, family 3, N-terminal domain"/>
    <property type="match status" value="1"/>
</dbReference>
<comment type="catalytic activity">
    <reaction evidence="1">
        <text>Hydrolysis of terminal, non-reducing beta-D-glucosyl residues with release of beta-D-glucose.</text>
        <dbReference type="EC" id="3.2.1.21"/>
    </reaction>
</comment>
<dbReference type="EC" id="3.2.1.21" evidence="3"/>
<accession>A0ABS4XZL7</accession>
<dbReference type="Pfam" id="PF00933">
    <property type="entry name" value="Glyco_hydro_3"/>
    <property type="match status" value="1"/>
</dbReference>
<feature type="region of interest" description="Disordered" evidence="7">
    <location>
        <begin position="1"/>
        <end position="23"/>
    </location>
</feature>
<evidence type="ECO:0000259" key="8">
    <source>
        <dbReference type="SMART" id="SM01217"/>
    </source>
</evidence>
<feature type="domain" description="Fibronectin type III-like" evidence="8">
    <location>
        <begin position="703"/>
        <end position="776"/>
    </location>
</feature>
<dbReference type="RefSeq" id="WP_209514262.1">
    <property type="nucleotide sequence ID" value="NZ_JAGIOH010000001.1"/>
</dbReference>
<proteinExistence type="inferred from homology"/>
<name>A0ABS4XZL7_9ACTN</name>
<evidence type="ECO:0000313" key="10">
    <source>
        <dbReference type="Proteomes" id="UP001519291"/>
    </source>
</evidence>
<dbReference type="SUPFAM" id="SSF52279">
    <property type="entry name" value="Beta-D-glucan exohydrolase, C-terminal domain"/>
    <property type="match status" value="1"/>
</dbReference>
<dbReference type="Gene3D" id="2.60.40.10">
    <property type="entry name" value="Immunoglobulins"/>
    <property type="match status" value="1"/>
</dbReference>
<organism evidence="9 10">
    <name type="scientific">Streptomyces syringium</name>
    <dbReference type="NCBI Taxonomy" id="76729"/>
    <lineage>
        <taxon>Bacteria</taxon>
        <taxon>Bacillati</taxon>
        <taxon>Actinomycetota</taxon>
        <taxon>Actinomycetes</taxon>
        <taxon>Kitasatosporales</taxon>
        <taxon>Streptomycetaceae</taxon>
        <taxon>Streptomyces</taxon>
    </lineage>
</organism>
<dbReference type="SMART" id="SM01217">
    <property type="entry name" value="Fn3_like"/>
    <property type="match status" value="1"/>
</dbReference>
<dbReference type="GO" id="GO:0008422">
    <property type="term" value="F:beta-glucosidase activity"/>
    <property type="evidence" value="ECO:0007669"/>
    <property type="project" value="UniProtKB-EC"/>
</dbReference>